<keyword evidence="7" id="KW-0539">Nucleus</keyword>
<dbReference type="GO" id="GO:0005634">
    <property type="term" value="C:nucleus"/>
    <property type="evidence" value="ECO:0007669"/>
    <property type="project" value="UniProtKB-SubCell"/>
</dbReference>
<dbReference type="OrthoDB" id="19742at2759"/>
<feature type="domain" description="RRM" evidence="11">
    <location>
        <begin position="5"/>
        <end position="83"/>
    </location>
</feature>
<gene>
    <name evidence="12" type="ORF">FCM35_KLT00621</name>
</gene>
<keyword evidence="6 9" id="KW-0694">RNA-binding</keyword>
<evidence type="ECO:0000256" key="10">
    <source>
        <dbReference type="SAM" id="MobiDB-lite"/>
    </source>
</evidence>
<evidence type="ECO:0000256" key="6">
    <source>
        <dbReference type="ARBA" id="ARBA00022884"/>
    </source>
</evidence>
<organism evidence="12 13">
    <name type="scientific">Carex littledalei</name>
    <dbReference type="NCBI Taxonomy" id="544730"/>
    <lineage>
        <taxon>Eukaryota</taxon>
        <taxon>Viridiplantae</taxon>
        <taxon>Streptophyta</taxon>
        <taxon>Embryophyta</taxon>
        <taxon>Tracheophyta</taxon>
        <taxon>Spermatophyta</taxon>
        <taxon>Magnoliopsida</taxon>
        <taxon>Liliopsida</taxon>
        <taxon>Poales</taxon>
        <taxon>Cyperaceae</taxon>
        <taxon>Cyperoideae</taxon>
        <taxon>Cariceae</taxon>
        <taxon>Carex</taxon>
        <taxon>Carex subgen. Euthyceras</taxon>
    </lineage>
</organism>
<dbReference type="SMART" id="SM00360">
    <property type="entry name" value="RRM"/>
    <property type="match status" value="4"/>
</dbReference>
<evidence type="ECO:0000256" key="2">
    <source>
        <dbReference type="ARBA" id="ARBA00004496"/>
    </source>
</evidence>
<dbReference type="Pfam" id="PF00076">
    <property type="entry name" value="RRM_1"/>
    <property type="match status" value="4"/>
</dbReference>
<dbReference type="Gene3D" id="3.30.70.330">
    <property type="match status" value="4"/>
</dbReference>
<dbReference type="AlphaFoldDB" id="A0A833VZM1"/>
<evidence type="ECO:0000313" key="13">
    <source>
        <dbReference type="Proteomes" id="UP000623129"/>
    </source>
</evidence>
<evidence type="ECO:0000256" key="1">
    <source>
        <dbReference type="ARBA" id="ARBA00004123"/>
    </source>
</evidence>
<feature type="region of interest" description="Disordered" evidence="10">
    <location>
        <begin position="473"/>
        <end position="497"/>
    </location>
</feature>
<dbReference type="CDD" id="cd00590">
    <property type="entry name" value="RRM_SF"/>
    <property type="match status" value="1"/>
</dbReference>
<feature type="domain" description="RRM" evidence="11">
    <location>
        <begin position="281"/>
        <end position="358"/>
    </location>
</feature>
<dbReference type="GO" id="GO:0003723">
    <property type="term" value="F:RNA binding"/>
    <property type="evidence" value="ECO:0007669"/>
    <property type="project" value="UniProtKB-UniRule"/>
</dbReference>
<protein>
    <submittedName>
        <fullName evidence="12">Polyadenylate-binding protein 7-like protein</fullName>
    </submittedName>
</protein>
<dbReference type="FunFam" id="3.30.70.330:FF:000651">
    <property type="entry name" value="Poly(A) binding protein cytoplasmic 1 like"/>
    <property type="match status" value="1"/>
</dbReference>
<dbReference type="InterPro" id="IPR000504">
    <property type="entry name" value="RRM_dom"/>
</dbReference>
<dbReference type="SUPFAM" id="SSF54928">
    <property type="entry name" value="RNA-binding domain, RBD"/>
    <property type="match status" value="3"/>
</dbReference>
<dbReference type="GO" id="GO:0005737">
    <property type="term" value="C:cytoplasm"/>
    <property type="evidence" value="ECO:0007669"/>
    <property type="project" value="UniProtKB-SubCell"/>
</dbReference>
<dbReference type="PANTHER" id="PTHR15241:SF304">
    <property type="entry name" value="RRM DOMAIN-CONTAINING PROTEIN"/>
    <property type="match status" value="1"/>
</dbReference>
<sequence>MYPVQSLYVGDLDSGVHEKDVSHAFAKFPGLVSAKLCRDRISGRSLCYAYVNYDTVHQAEMAMREMNHTALKGKPMRIMWVKRDPYARKTGVGNLYVKNLGLLVRSSDLERVFSQYGSVLSCKVVYDECNGKSKQFGFVQMCSDKTAQKAISALHGSNSTGLSKYVAKFVKKGREKKNLYIKNLEESITSEALKKKFSKFGEVVSAVVMRDEQGNSKGFGFVSFEQSQDAETALSAMNASTWGSKVVYVGFAQKKSEREVLLKRRIAEKEEEIRSGKKKGYGVYVGNLEESVRVEELKQLFESCGHVIFAKVVVDPSRRSRGFGFVYLSTPKGAQCALSMDGMSILKSRPIIVKRAFAKGRRLRRTTSSSHAVQPPAMYNLPLTYMNDMYNVQYIDQNPSYSYTAVPFHNYAYTTYSPQPQPQPPLTFYDPTMQYIQQPNILASGWNMGYTPTPVMDYAQSSTPVMDYAVGSTPVKNAGTNSGKRGARGRTRLQNQN</sequence>
<comment type="similarity">
    <text evidence="3">Belongs to the polyadenylate-binding protein type-1 family.</text>
</comment>
<comment type="caution">
    <text evidence="12">The sequence shown here is derived from an EMBL/GenBank/DDBJ whole genome shotgun (WGS) entry which is preliminary data.</text>
</comment>
<dbReference type="Proteomes" id="UP000623129">
    <property type="component" value="Unassembled WGS sequence"/>
</dbReference>
<dbReference type="PROSITE" id="PS50102">
    <property type="entry name" value="RRM"/>
    <property type="match status" value="4"/>
</dbReference>
<evidence type="ECO:0000256" key="7">
    <source>
        <dbReference type="ARBA" id="ARBA00023242"/>
    </source>
</evidence>
<dbReference type="EMBL" id="SWLB01000001">
    <property type="protein sequence ID" value="KAF3341983.1"/>
    <property type="molecule type" value="Genomic_DNA"/>
</dbReference>
<comment type="subcellular location">
    <subcellularLocation>
        <location evidence="2">Cytoplasm</location>
    </subcellularLocation>
    <subcellularLocation>
        <location evidence="1">Nucleus</location>
    </subcellularLocation>
</comment>
<proteinExistence type="inferred from homology"/>
<accession>A0A833VZM1</accession>
<evidence type="ECO:0000313" key="12">
    <source>
        <dbReference type="EMBL" id="KAF3341983.1"/>
    </source>
</evidence>
<feature type="compositionally biased region" description="Polar residues" evidence="10">
    <location>
        <begin position="474"/>
        <end position="483"/>
    </location>
</feature>
<dbReference type="PANTHER" id="PTHR15241">
    <property type="entry name" value="TRANSFORMER-2-RELATED"/>
    <property type="match status" value="1"/>
</dbReference>
<feature type="domain" description="RRM" evidence="11">
    <location>
        <begin position="177"/>
        <end position="254"/>
    </location>
</feature>
<evidence type="ECO:0000259" key="11">
    <source>
        <dbReference type="PROSITE" id="PS50102"/>
    </source>
</evidence>
<evidence type="ECO:0000256" key="3">
    <source>
        <dbReference type="ARBA" id="ARBA00008557"/>
    </source>
</evidence>
<feature type="domain" description="RRM" evidence="11">
    <location>
        <begin position="93"/>
        <end position="186"/>
    </location>
</feature>
<evidence type="ECO:0000256" key="9">
    <source>
        <dbReference type="PROSITE-ProRule" id="PRU00176"/>
    </source>
</evidence>
<reference evidence="12" key="1">
    <citation type="submission" date="2020-01" db="EMBL/GenBank/DDBJ databases">
        <title>Genome sequence of Kobresia littledalei, the first chromosome-level genome in the family Cyperaceae.</title>
        <authorList>
            <person name="Qu G."/>
        </authorList>
    </citation>
    <scope>NUCLEOTIDE SEQUENCE</scope>
    <source>
        <strain evidence="12">C.B.Clarke</strain>
        <tissue evidence="12">Leaf</tissue>
    </source>
</reference>
<name>A0A833VZM1_9POAL</name>
<dbReference type="InterPro" id="IPR035979">
    <property type="entry name" value="RBD_domain_sf"/>
</dbReference>
<evidence type="ECO:0000256" key="4">
    <source>
        <dbReference type="ARBA" id="ARBA00022490"/>
    </source>
</evidence>
<keyword evidence="13" id="KW-1185">Reference proteome</keyword>
<comment type="function">
    <text evidence="8">Binds the poly(A) tail of mRNA. Appears to be an important mediator of the multiple roles of the poly(A) tail in mRNA biogenesis, stability and translation.</text>
</comment>
<keyword evidence="5" id="KW-0677">Repeat</keyword>
<dbReference type="InterPro" id="IPR012677">
    <property type="entry name" value="Nucleotide-bd_a/b_plait_sf"/>
</dbReference>
<evidence type="ECO:0000256" key="5">
    <source>
        <dbReference type="ARBA" id="ARBA00022737"/>
    </source>
</evidence>
<evidence type="ECO:0000256" key="8">
    <source>
        <dbReference type="ARBA" id="ARBA00054110"/>
    </source>
</evidence>
<keyword evidence="4" id="KW-0963">Cytoplasm</keyword>